<evidence type="ECO:0000313" key="14">
    <source>
        <dbReference type="EMBL" id="ORX37091.1"/>
    </source>
</evidence>
<dbReference type="Proteomes" id="UP000193218">
    <property type="component" value="Unassembled WGS sequence"/>
</dbReference>
<dbReference type="Pfam" id="PF00152">
    <property type="entry name" value="tRNA-synt_2"/>
    <property type="match status" value="1"/>
</dbReference>
<dbReference type="InterPro" id="IPR012340">
    <property type="entry name" value="NA-bd_OB-fold"/>
</dbReference>
<dbReference type="EMBL" id="NBSH01000006">
    <property type="protein sequence ID" value="ORX37091.1"/>
    <property type="molecule type" value="Genomic_DNA"/>
</dbReference>
<evidence type="ECO:0000256" key="9">
    <source>
        <dbReference type="ARBA" id="ARBA00023146"/>
    </source>
</evidence>
<sequence length="803" mass="91314">MSLPGDNGEETSGQAHQLIELHTIDQLEELTTNQHVHFRARLHGTRSISAFLTFVILRWDETTVQGVLHDDETSESMMKWVQKIPLESLVQVGGIISNPLEPVQSTSIHTFEIKVDSLYLLQRATGVPFPVAREDSEPMHKRLENRVMDLRHPSNHAIFKIRSRFLNSFRKSMEKHHFLEIQTPKLQAAATESGAQVFKVDYFGRDAFLAQSPQLAKQMAISADFDRVYEIGPVFRAEDSNTHRHLTEYTGLDLEMMIKQEYHEIVDIVLDTLRSGLEAISAMRHEIQVVRQLWPGDDLEISDSIPVISFEQGIQMLRDAGEPDIPVEDLSTPHEIKLGELVKGKYHTDLFVLDKFPTSARPFYTHLDPSNPSKTNSFDIFLRGQEICTGGQRISDPSQLRKAMSKAGIDERSMKEYLHAFDWGIAPHAGVGLGLERIIFLALNLGDVRYASLFPRDPKSLPEPEMLLTHPDASTRLSYSPSHLPVIEDLIANYGDATNTSWLDDKFLVWRHETNGAAVGYSARKKMVIMAGDPLCEKDQYESVINNFLEFLSKHINLSPAWLLVSDQVQEILSTKHGWRSLACTEEQRLDENQRHTHADDQRDRKHEARRLDRQGVSIHSFDPTDDEDCISRINNRIREWQDARASGAKQVHLTDIAPWQDQKHRRYFLAESTDQRRPEALVVLTQLSRTHGWQVKWALDFPNAPHGAIDALIHLALSTVAGQPVTFGAGVSDHLIPVHHIHGLRSKILSKTYKAIVSALKLRGKAQFREKFGTIGETLYICYPKHAITPFNVDEIVEFFEE</sequence>
<dbReference type="PANTHER" id="PTHR43450">
    <property type="entry name" value="ASPARTYL-TRNA SYNTHETASE"/>
    <property type="match status" value="1"/>
</dbReference>
<dbReference type="PRINTS" id="PR01042">
    <property type="entry name" value="TRNASYNTHASP"/>
</dbReference>
<organism evidence="14 15">
    <name type="scientific">Kockovaella imperatae</name>
    <dbReference type="NCBI Taxonomy" id="4999"/>
    <lineage>
        <taxon>Eukaryota</taxon>
        <taxon>Fungi</taxon>
        <taxon>Dikarya</taxon>
        <taxon>Basidiomycota</taxon>
        <taxon>Agaricomycotina</taxon>
        <taxon>Tremellomycetes</taxon>
        <taxon>Tremellales</taxon>
        <taxon>Cuniculitremaceae</taxon>
        <taxon>Kockovaella</taxon>
    </lineage>
</organism>
<proteinExistence type="inferred from homology"/>
<dbReference type="GO" id="GO:0003723">
    <property type="term" value="F:RNA binding"/>
    <property type="evidence" value="ECO:0007669"/>
    <property type="project" value="TreeGrafter"/>
</dbReference>
<dbReference type="InParanoid" id="A0A1Y1UG95"/>
<dbReference type="InterPro" id="IPR004523">
    <property type="entry name" value="Asp-tRNA_synthase_2"/>
</dbReference>
<dbReference type="Gene3D" id="2.40.50.140">
    <property type="entry name" value="Nucleic acid-binding proteins"/>
    <property type="match status" value="1"/>
</dbReference>
<feature type="domain" description="Aminoacyl-transfer RNA synthetases class-II family profile" evidence="13">
    <location>
        <begin position="159"/>
        <end position="455"/>
    </location>
</feature>
<dbReference type="InterPro" id="IPR024320">
    <property type="entry name" value="LPG_synthase_C"/>
</dbReference>
<evidence type="ECO:0000256" key="6">
    <source>
        <dbReference type="ARBA" id="ARBA00022741"/>
    </source>
</evidence>
<dbReference type="InterPro" id="IPR045864">
    <property type="entry name" value="aa-tRNA-synth_II/BPL/LPL"/>
</dbReference>
<evidence type="ECO:0000256" key="5">
    <source>
        <dbReference type="ARBA" id="ARBA00022598"/>
    </source>
</evidence>
<keyword evidence="4" id="KW-0963">Cytoplasm</keyword>
<keyword evidence="6" id="KW-0547">Nucleotide-binding</keyword>
<dbReference type="GeneID" id="33555220"/>
<dbReference type="HAMAP" id="MF_02075">
    <property type="entry name" value="Asp_tRNA_synth_type2"/>
    <property type="match status" value="1"/>
</dbReference>
<comment type="similarity">
    <text evidence="2">Belongs to the class-II aminoacyl-tRNA synthetase family. Type 2 subfamily.</text>
</comment>
<dbReference type="NCBIfam" id="NF003483">
    <property type="entry name" value="PRK05159.1"/>
    <property type="match status" value="1"/>
</dbReference>
<evidence type="ECO:0000256" key="10">
    <source>
        <dbReference type="ARBA" id="ARBA00047904"/>
    </source>
</evidence>
<dbReference type="SUPFAM" id="SSF50249">
    <property type="entry name" value="Nucleic acid-binding proteins"/>
    <property type="match status" value="1"/>
</dbReference>
<comment type="subcellular location">
    <subcellularLocation>
        <location evidence="1">Cytoplasm</location>
    </subcellularLocation>
</comment>
<evidence type="ECO:0000256" key="8">
    <source>
        <dbReference type="ARBA" id="ARBA00022917"/>
    </source>
</evidence>
<dbReference type="GO" id="GO:0004815">
    <property type="term" value="F:aspartate-tRNA ligase activity"/>
    <property type="evidence" value="ECO:0007669"/>
    <property type="project" value="UniProtKB-EC"/>
</dbReference>
<evidence type="ECO:0000259" key="13">
    <source>
        <dbReference type="PROSITE" id="PS50862"/>
    </source>
</evidence>
<evidence type="ECO:0000256" key="12">
    <source>
        <dbReference type="SAM" id="MobiDB-lite"/>
    </source>
</evidence>
<dbReference type="CDD" id="cd04320">
    <property type="entry name" value="AspRS_cyto_N"/>
    <property type="match status" value="1"/>
</dbReference>
<dbReference type="InterPro" id="IPR004364">
    <property type="entry name" value="Aa-tRNA-synt_II"/>
</dbReference>
<dbReference type="FunFam" id="3.30.930.10:FF:000038">
    <property type="entry name" value="Aspartate--tRNA ligase"/>
    <property type="match status" value="1"/>
</dbReference>
<dbReference type="PROSITE" id="PS50862">
    <property type="entry name" value="AA_TRNA_LIGASE_II"/>
    <property type="match status" value="1"/>
</dbReference>
<dbReference type="InterPro" id="IPR002312">
    <property type="entry name" value="Asp/Asn-tRNA-synth_IIb"/>
</dbReference>
<dbReference type="GO" id="GO:0017101">
    <property type="term" value="C:aminoacyl-tRNA synthetase multienzyme complex"/>
    <property type="evidence" value="ECO:0007669"/>
    <property type="project" value="TreeGrafter"/>
</dbReference>
<gene>
    <name evidence="14" type="ORF">BD324DRAFT_579856</name>
</gene>
<keyword evidence="15" id="KW-1185">Reference proteome</keyword>
<dbReference type="GO" id="GO:0005524">
    <property type="term" value="F:ATP binding"/>
    <property type="evidence" value="ECO:0007669"/>
    <property type="project" value="UniProtKB-KW"/>
</dbReference>
<dbReference type="EC" id="6.1.1.12" evidence="3"/>
<reference evidence="14 15" key="1">
    <citation type="submission" date="2017-03" db="EMBL/GenBank/DDBJ databases">
        <title>Widespread Adenine N6-methylation of Active Genes in Fungi.</title>
        <authorList>
            <consortium name="DOE Joint Genome Institute"/>
            <person name="Mondo S.J."/>
            <person name="Dannebaum R.O."/>
            <person name="Kuo R.C."/>
            <person name="Louie K.B."/>
            <person name="Bewick A.J."/>
            <person name="Labutti K."/>
            <person name="Haridas S."/>
            <person name="Kuo A."/>
            <person name="Salamov A."/>
            <person name="Ahrendt S.R."/>
            <person name="Lau R."/>
            <person name="Bowen B.P."/>
            <person name="Lipzen A."/>
            <person name="Sullivan W."/>
            <person name="Andreopoulos W.B."/>
            <person name="Clum A."/>
            <person name="Lindquist E."/>
            <person name="Daum C."/>
            <person name="Northen T.R."/>
            <person name="Ramamoorthy G."/>
            <person name="Schmitz R.J."/>
            <person name="Gryganskyi A."/>
            <person name="Culley D."/>
            <person name="Magnuson J."/>
            <person name="James T.Y."/>
            <person name="O'Malley M.A."/>
            <person name="Stajich J.E."/>
            <person name="Spatafora J.W."/>
            <person name="Visel A."/>
            <person name="Grigoriev I.V."/>
        </authorList>
    </citation>
    <scope>NUCLEOTIDE SEQUENCE [LARGE SCALE GENOMIC DNA]</scope>
    <source>
        <strain evidence="14 15">NRRL Y-17943</strain>
    </source>
</reference>
<keyword evidence="9" id="KW-0030">Aminoacyl-tRNA synthetase</keyword>
<name>A0A1Y1UG95_9TREE</name>
<dbReference type="Pfam" id="PF09924">
    <property type="entry name" value="LPG_synthase_C"/>
    <property type="match status" value="1"/>
</dbReference>
<protein>
    <recommendedName>
        <fullName evidence="11">Probable aspartate--tRNA ligase, cytoplasmic</fullName>
        <ecNumber evidence="3">6.1.1.12</ecNumber>
    </recommendedName>
</protein>
<dbReference type="STRING" id="4999.A0A1Y1UG95"/>
<dbReference type="RefSeq" id="XP_021871129.1">
    <property type="nucleotide sequence ID" value="XM_022013412.1"/>
</dbReference>
<dbReference type="AlphaFoldDB" id="A0A1Y1UG95"/>
<evidence type="ECO:0000256" key="1">
    <source>
        <dbReference type="ARBA" id="ARBA00004496"/>
    </source>
</evidence>
<dbReference type="NCBIfam" id="TIGR00458">
    <property type="entry name" value="aspS_nondisc"/>
    <property type="match status" value="1"/>
</dbReference>
<dbReference type="SUPFAM" id="SSF55681">
    <property type="entry name" value="Class II aaRS and biotin synthetases"/>
    <property type="match status" value="1"/>
</dbReference>
<feature type="compositionally biased region" description="Basic and acidic residues" evidence="12">
    <location>
        <begin position="590"/>
        <end position="614"/>
    </location>
</feature>
<dbReference type="PANTHER" id="PTHR43450:SF2">
    <property type="entry name" value="ASPARTATE--TRNA LIGASE"/>
    <property type="match status" value="1"/>
</dbReference>
<evidence type="ECO:0000256" key="2">
    <source>
        <dbReference type="ARBA" id="ARBA00005312"/>
    </source>
</evidence>
<dbReference type="Gene3D" id="3.30.930.10">
    <property type="entry name" value="Bira Bifunctional Protein, Domain 2"/>
    <property type="match status" value="1"/>
</dbReference>
<comment type="caution">
    <text evidence="14">The sequence shown here is derived from an EMBL/GenBank/DDBJ whole genome shotgun (WGS) entry which is preliminary data.</text>
</comment>
<evidence type="ECO:0000256" key="4">
    <source>
        <dbReference type="ARBA" id="ARBA00022490"/>
    </source>
</evidence>
<evidence type="ECO:0000313" key="15">
    <source>
        <dbReference type="Proteomes" id="UP000193218"/>
    </source>
</evidence>
<keyword evidence="7" id="KW-0067">ATP-binding</keyword>
<dbReference type="OrthoDB" id="372395at2759"/>
<evidence type="ECO:0000256" key="11">
    <source>
        <dbReference type="ARBA" id="ARBA00070516"/>
    </source>
</evidence>
<evidence type="ECO:0000256" key="3">
    <source>
        <dbReference type="ARBA" id="ARBA00012841"/>
    </source>
</evidence>
<dbReference type="InterPro" id="IPR006195">
    <property type="entry name" value="aa-tRNA-synth_II"/>
</dbReference>
<keyword evidence="5" id="KW-0436">Ligase</keyword>
<feature type="region of interest" description="Disordered" evidence="12">
    <location>
        <begin position="590"/>
        <end position="624"/>
    </location>
</feature>
<dbReference type="GO" id="GO:0005829">
    <property type="term" value="C:cytosol"/>
    <property type="evidence" value="ECO:0007669"/>
    <property type="project" value="TreeGrafter"/>
</dbReference>
<keyword evidence="8" id="KW-0648">Protein biosynthesis</keyword>
<dbReference type="GO" id="GO:0006422">
    <property type="term" value="P:aspartyl-tRNA aminoacylation"/>
    <property type="evidence" value="ECO:0007669"/>
    <property type="project" value="InterPro"/>
</dbReference>
<accession>A0A1Y1UG95</accession>
<comment type="catalytic activity">
    <reaction evidence="10">
        <text>tRNA(Asp) + L-aspartate + ATP = L-aspartyl-tRNA(Asp) + AMP + diphosphate</text>
        <dbReference type="Rhea" id="RHEA:19649"/>
        <dbReference type="Rhea" id="RHEA-COMP:9660"/>
        <dbReference type="Rhea" id="RHEA-COMP:9678"/>
        <dbReference type="ChEBI" id="CHEBI:29991"/>
        <dbReference type="ChEBI" id="CHEBI:30616"/>
        <dbReference type="ChEBI" id="CHEBI:33019"/>
        <dbReference type="ChEBI" id="CHEBI:78442"/>
        <dbReference type="ChEBI" id="CHEBI:78516"/>
        <dbReference type="ChEBI" id="CHEBI:456215"/>
        <dbReference type="EC" id="6.1.1.12"/>
    </reaction>
</comment>
<evidence type="ECO:0000256" key="7">
    <source>
        <dbReference type="ARBA" id="ARBA00022840"/>
    </source>
</evidence>